<dbReference type="Gene3D" id="3.90.550.10">
    <property type="entry name" value="Spore Coat Polysaccharide Biosynthesis Protein SpsA, Chain A"/>
    <property type="match status" value="1"/>
</dbReference>
<name>A0A5E6MDX3_9BACT</name>
<dbReference type="PANTHER" id="PTHR43179">
    <property type="entry name" value="RHAMNOSYLTRANSFERASE WBBL"/>
    <property type="match status" value="1"/>
</dbReference>
<protein>
    <submittedName>
        <fullName evidence="4">N-acetylglucosaminyl-diphospho-decaprenol L-rhamnosyltransferase</fullName>
        <ecNumber evidence="4">2.4.1.289</ecNumber>
    </submittedName>
</protein>
<reference evidence="4" key="1">
    <citation type="submission" date="2019-09" db="EMBL/GenBank/DDBJ databases">
        <authorList>
            <person name="Cremers G."/>
        </authorList>
    </citation>
    <scope>NUCLEOTIDE SEQUENCE [LARGE SCALE GENOMIC DNA]</scope>
    <source>
        <strain evidence="4">3B</strain>
    </source>
</reference>
<dbReference type="InterPro" id="IPR029044">
    <property type="entry name" value="Nucleotide-diphossugar_trans"/>
</dbReference>
<evidence type="ECO:0000313" key="5">
    <source>
        <dbReference type="Proteomes" id="UP000381693"/>
    </source>
</evidence>
<comment type="similarity">
    <text evidence="1">Belongs to the glycosyltransferase 2 family.</text>
</comment>
<dbReference type="PANTHER" id="PTHR43179:SF12">
    <property type="entry name" value="GALACTOFURANOSYLTRANSFERASE GLFT2"/>
    <property type="match status" value="1"/>
</dbReference>
<evidence type="ECO:0000313" key="4">
    <source>
        <dbReference type="EMBL" id="VVM06546.1"/>
    </source>
</evidence>
<dbReference type="EC" id="2.4.1.289" evidence="4"/>
<dbReference type="SUPFAM" id="SSF53448">
    <property type="entry name" value="Nucleotide-diphospho-sugar transferases"/>
    <property type="match status" value="1"/>
</dbReference>
<dbReference type="EMBL" id="CABFUZ020000119">
    <property type="protein sequence ID" value="VVM06546.1"/>
    <property type="molecule type" value="Genomic_DNA"/>
</dbReference>
<comment type="caution">
    <text evidence="4">The sequence shown here is derived from an EMBL/GenBank/DDBJ whole genome shotgun (WGS) entry which is preliminary data.</text>
</comment>
<accession>A0A5E6MDX3</accession>
<gene>
    <name evidence="4" type="primary">wbbL</name>
    <name evidence="4" type="ORF">MAMC_01144</name>
</gene>
<evidence type="ECO:0000256" key="1">
    <source>
        <dbReference type="ARBA" id="ARBA00006739"/>
    </source>
</evidence>
<evidence type="ECO:0000256" key="3">
    <source>
        <dbReference type="ARBA" id="ARBA00022679"/>
    </source>
</evidence>
<proteinExistence type="inferred from homology"/>
<dbReference type="Pfam" id="PF13641">
    <property type="entry name" value="Glyco_tranf_2_3"/>
    <property type="match status" value="1"/>
</dbReference>
<keyword evidence="3 4" id="KW-0808">Transferase</keyword>
<dbReference type="Proteomes" id="UP000381693">
    <property type="component" value="Unassembled WGS sequence"/>
</dbReference>
<organism evidence="4 5">
    <name type="scientific">Methylacidimicrobium cyclopophantes</name>
    <dbReference type="NCBI Taxonomy" id="1041766"/>
    <lineage>
        <taxon>Bacteria</taxon>
        <taxon>Pseudomonadati</taxon>
        <taxon>Verrucomicrobiota</taxon>
        <taxon>Methylacidimicrobium</taxon>
    </lineage>
</organism>
<keyword evidence="2 4" id="KW-0328">Glycosyltransferase</keyword>
<evidence type="ECO:0000256" key="2">
    <source>
        <dbReference type="ARBA" id="ARBA00022676"/>
    </source>
</evidence>
<dbReference type="GO" id="GO:0102096">
    <property type="term" value="F:decaprenyl-N-acetyl-alpha-D-glucosaminyl-pyrophosphate:dTDP-alpha-L-rhamnose rhamnosyltransferase activity"/>
    <property type="evidence" value="ECO:0007669"/>
    <property type="project" value="UniProtKB-EC"/>
</dbReference>
<keyword evidence="5" id="KW-1185">Reference proteome</keyword>
<dbReference type="AlphaFoldDB" id="A0A5E6MDX3"/>
<sequence>MPTAEGPLQVFLLHWNEPEGCARAVRGFLGQTVPIRLTVIDNGSLPEKRKALDLALPNGVERLDLSANLGWGGGLNAGLRRWLGERMGSIAVVAAHDALPEPSCLAMLQEAMMRDGRLGVVSPEYGEPMVPKYGPILGARILSAVPRKRGFVEAVDYVHGALMAFRRECLEEIGLFDERYFAYGDEVEITLRARKAGWKAAIVWGAIVVNPASGTPKPILTYLWARSGLLMAETYGSRWRAWVRAGLMLLHNGRLALEQRGSAGRALRHARLLAIRDYWQGRFGSPPFEELTQGDGR</sequence>